<dbReference type="PANTHER" id="PTHR46477">
    <property type="entry name" value="CYSTEINE/HISTIDINE-RICH C1 DOMAIN FAMILY PROTEIN"/>
    <property type="match status" value="1"/>
</dbReference>
<keyword evidence="6" id="KW-1185">Reference proteome</keyword>
<evidence type="ECO:0000313" key="4">
    <source>
        <dbReference type="EMBL" id="RCV30989.1"/>
    </source>
</evidence>
<dbReference type="FunCoup" id="K3YJ74">
    <property type="interactions" value="848"/>
</dbReference>
<feature type="domain" description="DC1" evidence="3">
    <location>
        <begin position="15"/>
        <end position="64"/>
    </location>
</feature>
<keyword evidence="2" id="KW-0812">Transmembrane</keyword>
<evidence type="ECO:0000313" key="6">
    <source>
        <dbReference type="Proteomes" id="UP000004995"/>
    </source>
</evidence>
<feature type="transmembrane region" description="Helical" evidence="2">
    <location>
        <begin position="226"/>
        <end position="253"/>
    </location>
</feature>
<reference evidence="4" key="2">
    <citation type="submission" date="2015-07" db="EMBL/GenBank/DDBJ databases">
        <authorList>
            <person name="Noorani M."/>
        </authorList>
    </citation>
    <scope>NUCLEOTIDE SEQUENCE</scope>
    <source>
        <strain evidence="4">Yugu1</strain>
    </source>
</reference>
<keyword evidence="2" id="KW-1133">Transmembrane helix</keyword>
<dbReference type="OMA" id="WEAACED"/>
<dbReference type="HOGENOM" id="CLU_056082_1_0_1"/>
<dbReference type="PANTHER" id="PTHR46477:SF8">
    <property type="entry name" value="OS08G0257100 PROTEIN"/>
    <property type="match status" value="1"/>
</dbReference>
<proteinExistence type="predicted"/>
<evidence type="ECO:0000313" key="5">
    <source>
        <dbReference type="EnsemblPlants" id="KQL01709"/>
    </source>
</evidence>
<dbReference type="STRING" id="4555.K3YJ74"/>
<sequence length="261" mass="28505">MRQHQDPPAEIFHPAHPAHDLKLVTAGGGATATFVCDGCKEPGGGARYTCGCGSASFDLHPPCALADEDEALRHPLFPGRDFFFLPEPPPPVDRTICDACGEAARGYVYHCFEGDLDLHPCCARLPERILQDGRVFDLRRKTSRRPCGLCGDNRRRDFWAYSSYFDGEAVDLHVACMKDVARLSWEAACEDRAGGGQIVQASLPNMDRTLQSLPRSKRRRSGFEQFIRIVSTVASIIIAVIFGNPVAMMAAIAGPGGFLRG</sequence>
<evidence type="ECO:0000256" key="2">
    <source>
        <dbReference type="SAM" id="Phobius"/>
    </source>
</evidence>
<dbReference type="GeneID" id="111257743"/>
<evidence type="ECO:0000256" key="1">
    <source>
        <dbReference type="ARBA" id="ARBA00022737"/>
    </source>
</evidence>
<protein>
    <recommendedName>
        <fullName evidence="3">DC1 domain-containing protein</fullName>
    </recommendedName>
</protein>
<dbReference type="KEGG" id="sita:111257743"/>
<dbReference type="EnsemblPlants" id="KQL01709">
    <property type="protein sequence ID" value="KQL01709"/>
    <property type="gene ID" value="SETIT_014293mg"/>
</dbReference>
<keyword evidence="1" id="KW-0677">Repeat</keyword>
<keyword evidence="2" id="KW-0472">Membrane</keyword>
<dbReference type="Gramene" id="KQL01709">
    <property type="protein sequence ID" value="KQL01709"/>
    <property type="gene ID" value="SETIT_014293mg"/>
</dbReference>
<dbReference type="eggNOG" id="ENOG502QUAU">
    <property type="taxonomic scope" value="Eukaryota"/>
</dbReference>
<accession>K3YJ74</accession>
<name>K3YJ74_SETIT</name>
<dbReference type="EMBL" id="CM003533">
    <property type="protein sequence ID" value="RCV30989.1"/>
    <property type="molecule type" value="Genomic_DNA"/>
</dbReference>
<dbReference type="RefSeq" id="XP_022683560.1">
    <property type="nucleotide sequence ID" value="XM_022827825.1"/>
</dbReference>
<dbReference type="EMBL" id="AGNK02003820">
    <property type="status" value="NOT_ANNOTATED_CDS"/>
    <property type="molecule type" value="Genomic_DNA"/>
</dbReference>
<gene>
    <name evidence="5" type="primary">LOC111257743</name>
    <name evidence="4" type="ORF">SETIT_6G140300v2</name>
</gene>
<dbReference type="Proteomes" id="UP000004995">
    <property type="component" value="Unassembled WGS sequence"/>
</dbReference>
<reference evidence="5" key="3">
    <citation type="submission" date="2018-08" db="UniProtKB">
        <authorList>
            <consortium name="EnsemblPlants"/>
        </authorList>
    </citation>
    <scope>IDENTIFICATION</scope>
    <source>
        <strain evidence="5">Yugu1</strain>
    </source>
</reference>
<evidence type="ECO:0000259" key="3">
    <source>
        <dbReference type="Pfam" id="PF03107"/>
    </source>
</evidence>
<dbReference type="SUPFAM" id="SSF57889">
    <property type="entry name" value="Cysteine-rich domain"/>
    <property type="match status" value="2"/>
</dbReference>
<dbReference type="InterPro" id="IPR004146">
    <property type="entry name" value="DC1"/>
</dbReference>
<reference evidence="4 6" key="1">
    <citation type="journal article" date="2012" name="Nat. Biotechnol.">
        <title>Reference genome sequence of the model plant Setaria.</title>
        <authorList>
            <person name="Bennetzen J.L."/>
            <person name="Schmutz J."/>
            <person name="Wang H."/>
            <person name="Percifield R."/>
            <person name="Hawkins J."/>
            <person name="Pontaroli A.C."/>
            <person name="Estep M."/>
            <person name="Feng L."/>
            <person name="Vaughn J.N."/>
            <person name="Grimwood J."/>
            <person name="Jenkins J."/>
            <person name="Barry K."/>
            <person name="Lindquist E."/>
            <person name="Hellsten U."/>
            <person name="Deshpande S."/>
            <person name="Wang X."/>
            <person name="Wu X."/>
            <person name="Mitros T."/>
            <person name="Triplett J."/>
            <person name="Yang X."/>
            <person name="Ye C.Y."/>
            <person name="Mauro-Herrera M."/>
            <person name="Wang L."/>
            <person name="Li P."/>
            <person name="Sharma M."/>
            <person name="Sharma R."/>
            <person name="Ronald P.C."/>
            <person name="Panaud O."/>
            <person name="Kellogg E.A."/>
            <person name="Brutnell T.P."/>
            <person name="Doust A.N."/>
            <person name="Tuskan G.A."/>
            <person name="Rokhsar D."/>
            <person name="Devos K.M."/>
        </authorList>
    </citation>
    <scope>NUCLEOTIDE SEQUENCE [LARGE SCALE GENOMIC DNA]</scope>
    <source>
        <strain evidence="6">cv. Yugu1</strain>
        <strain evidence="4">Yugu1</strain>
    </source>
</reference>
<dbReference type="InterPro" id="IPR046349">
    <property type="entry name" value="C1-like_sf"/>
</dbReference>
<dbReference type="Pfam" id="PF03107">
    <property type="entry name" value="C1_2"/>
    <property type="match status" value="1"/>
</dbReference>
<organism evidence="4">
    <name type="scientific">Setaria italica</name>
    <name type="common">Foxtail millet</name>
    <name type="synonym">Panicum italicum</name>
    <dbReference type="NCBI Taxonomy" id="4555"/>
    <lineage>
        <taxon>Eukaryota</taxon>
        <taxon>Viridiplantae</taxon>
        <taxon>Streptophyta</taxon>
        <taxon>Embryophyta</taxon>
        <taxon>Tracheophyta</taxon>
        <taxon>Spermatophyta</taxon>
        <taxon>Magnoliopsida</taxon>
        <taxon>Liliopsida</taxon>
        <taxon>Poales</taxon>
        <taxon>Poaceae</taxon>
        <taxon>PACMAD clade</taxon>
        <taxon>Panicoideae</taxon>
        <taxon>Panicodae</taxon>
        <taxon>Paniceae</taxon>
        <taxon>Cenchrinae</taxon>
        <taxon>Setaria</taxon>
    </lineage>
</organism>
<dbReference type="OrthoDB" id="664025at2759"/>
<dbReference type="AlphaFoldDB" id="K3YJ74"/>